<dbReference type="Proteomes" id="UP000031737">
    <property type="component" value="Unassembled WGS sequence"/>
</dbReference>
<comment type="caution">
    <text evidence="1">The sequence shown here is derived from an EMBL/GenBank/DDBJ whole genome shotgun (WGS) entry which is preliminary data.</text>
</comment>
<organism evidence="1 2">
    <name type="scientific">Trypanosoma rangeli SC58</name>
    <dbReference type="NCBI Taxonomy" id="429131"/>
    <lineage>
        <taxon>Eukaryota</taxon>
        <taxon>Discoba</taxon>
        <taxon>Euglenozoa</taxon>
        <taxon>Kinetoplastea</taxon>
        <taxon>Metakinetoplastina</taxon>
        <taxon>Trypanosomatida</taxon>
        <taxon>Trypanosomatidae</taxon>
        <taxon>Trypanosoma</taxon>
        <taxon>Herpetosoma</taxon>
    </lineage>
</organism>
<evidence type="ECO:0000313" key="1">
    <source>
        <dbReference type="EMBL" id="ESL06604.1"/>
    </source>
</evidence>
<name>A0A061IVC5_TRYRA</name>
<accession>A0A061IVC5</accession>
<dbReference type="PANTHER" id="PTHR36960:SF1">
    <property type="entry name" value="SI:DKEY-32E6.3"/>
    <property type="match status" value="1"/>
</dbReference>
<protein>
    <submittedName>
        <fullName evidence="1">Uncharacterized protein</fullName>
    </submittedName>
</protein>
<dbReference type="EMBL" id="AUPL01005719">
    <property type="protein sequence ID" value="ESL06604.1"/>
    <property type="molecule type" value="Genomic_DNA"/>
</dbReference>
<dbReference type="VEuPathDB" id="TriTrypDB:TRSC58_05719"/>
<dbReference type="AlphaFoldDB" id="A0A061IVC5"/>
<sequence>MSRTFLERCPRRPLVIHMDLNRTIIQFDSAGGRTMEDALNSNVAASVVGRCDGDKWVAVLGPQEEGDRSGLMTYGGYVDNLHAEPPDMHTRPQAERDRMWRDIAANRRLMVGSFTHTGQPGEKYMHHVEEQRRVLDAAPNYSMIPAFFQLVNTLSELDWSFTLIFRTFGNDLANVLQEWRHFIFGEHVYKPRGAVLKRMREKYVPEATGCIFRAEDQLFLCLGPDRPSVVVCPEGTETLPPSEALAQLLAMPFCKEVYQADFMQLHDKLLEYTSASNNVGGIVDYYPFWASGAERRSGGKVFPVAITASSSGPTSVTPRFYAFFDDNIFIGEEKSIVDLRDMATGKSITDVAIERKYCVAVNPYMAIVNNDYFVDSLAQSIRLQLGEDNASIDQSISGGS</sequence>
<evidence type="ECO:0000313" key="2">
    <source>
        <dbReference type="Proteomes" id="UP000031737"/>
    </source>
</evidence>
<proteinExistence type="predicted"/>
<gene>
    <name evidence="1" type="ORF">TRSC58_05719</name>
</gene>
<keyword evidence="2" id="KW-1185">Reference proteome</keyword>
<reference evidence="1 2" key="1">
    <citation type="submission" date="2013-07" db="EMBL/GenBank/DDBJ databases">
        <authorList>
            <person name="Stoco P.H."/>
            <person name="Wagner G."/>
            <person name="Gerber A."/>
            <person name="Zaha A."/>
            <person name="Thompson C."/>
            <person name="Bartholomeu D.C."/>
            <person name="Luckemeyer D.D."/>
            <person name="Bahia D."/>
            <person name="Loreto E."/>
            <person name="Prestes E.B."/>
            <person name="Lima F.M."/>
            <person name="Rodrigues-Luiz G."/>
            <person name="Vallejo G.A."/>
            <person name="Filho J.F."/>
            <person name="Monteiro K.M."/>
            <person name="Tyler K.M."/>
            <person name="de Almeida L.G."/>
            <person name="Ortiz M.F."/>
            <person name="Siervo M.A."/>
            <person name="de Moraes M.H."/>
            <person name="Cunha O.L."/>
            <person name="Mendonca-Neto R."/>
            <person name="Silva R."/>
            <person name="Teixeira S.M."/>
            <person name="Murta S.M."/>
            <person name="Sincero T.C."/>
            <person name="Mendes T.A."/>
            <person name="Urmenyi T.P."/>
            <person name="Silva V.G."/>
            <person name="da Rocha W.D."/>
            <person name="Andersson B."/>
            <person name="Romanha A.J."/>
            <person name="Steindel M."/>
            <person name="de Vasconcelos A.T."/>
            <person name="Grisard E.C."/>
        </authorList>
    </citation>
    <scope>NUCLEOTIDE SEQUENCE [LARGE SCALE GENOMIC DNA]</scope>
    <source>
        <strain evidence="1 2">SC58</strain>
    </source>
</reference>
<dbReference type="OrthoDB" id="417678at2759"/>
<dbReference type="PANTHER" id="PTHR36960">
    <property type="entry name" value="SI:DKEY-32E6.3"/>
    <property type="match status" value="1"/>
</dbReference>